<name>A0AAD5JW48_9FUNG</name>
<evidence type="ECO:0000313" key="3">
    <source>
        <dbReference type="Proteomes" id="UP001209540"/>
    </source>
</evidence>
<accession>A0AAD5JW48</accession>
<dbReference type="Proteomes" id="UP001209540">
    <property type="component" value="Unassembled WGS sequence"/>
</dbReference>
<protein>
    <submittedName>
        <fullName evidence="2">Uncharacterized protein</fullName>
    </submittedName>
</protein>
<feature type="compositionally biased region" description="Basic and acidic residues" evidence="1">
    <location>
        <begin position="392"/>
        <end position="401"/>
    </location>
</feature>
<feature type="compositionally biased region" description="Basic residues" evidence="1">
    <location>
        <begin position="644"/>
        <end position="653"/>
    </location>
</feature>
<organism evidence="2 3">
    <name type="scientific">Phascolomyces articulosus</name>
    <dbReference type="NCBI Taxonomy" id="60185"/>
    <lineage>
        <taxon>Eukaryota</taxon>
        <taxon>Fungi</taxon>
        <taxon>Fungi incertae sedis</taxon>
        <taxon>Mucoromycota</taxon>
        <taxon>Mucoromycotina</taxon>
        <taxon>Mucoromycetes</taxon>
        <taxon>Mucorales</taxon>
        <taxon>Lichtheimiaceae</taxon>
        <taxon>Phascolomyces</taxon>
    </lineage>
</organism>
<keyword evidence="3" id="KW-1185">Reference proteome</keyword>
<feature type="region of interest" description="Disordered" evidence="1">
    <location>
        <begin position="390"/>
        <end position="472"/>
    </location>
</feature>
<feature type="compositionally biased region" description="Basic and acidic residues" evidence="1">
    <location>
        <begin position="586"/>
        <end position="599"/>
    </location>
</feature>
<reference evidence="2" key="2">
    <citation type="submission" date="2023-02" db="EMBL/GenBank/DDBJ databases">
        <authorList>
            <consortium name="DOE Joint Genome Institute"/>
            <person name="Mondo S.J."/>
            <person name="Chang Y."/>
            <person name="Wang Y."/>
            <person name="Ahrendt S."/>
            <person name="Andreopoulos W."/>
            <person name="Barry K."/>
            <person name="Beard J."/>
            <person name="Benny G.L."/>
            <person name="Blankenship S."/>
            <person name="Bonito G."/>
            <person name="Cuomo C."/>
            <person name="Desiro A."/>
            <person name="Gervers K.A."/>
            <person name="Hundley H."/>
            <person name="Kuo A."/>
            <person name="LaButti K."/>
            <person name="Lang B.F."/>
            <person name="Lipzen A."/>
            <person name="O'Donnell K."/>
            <person name="Pangilinan J."/>
            <person name="Reynolds N."/>
            <person name="Sandor L."/>
            <person name="Smith M.W."/>
            <person name="Tsang A."/>
            <person name="Grigoriev I.V."/>
            <person name="Stajich J.E."/>
            <person name="Spatafora J.W."/>
        </authorList>
    </citation>
    <scope>NUCLEOTIDE SEQUENCE</scope>
    <source>
        <strain evidence="2">RSA 2281</strain>
    </source>
</reference>
<comment type="caution">
    <text evidence="2">The sequence shown here is derived from an EMBL/GenBank/DDBJ whole genome shotgun (WGS) entry which is preliminary data.</text>
</comment>
<evidence type="ECO:0000313" key="2">
    <source>
        <dbReference type="EMBL" id="KAI9243613.1"/>
    </source>
</evidence>
<feature type="compositionally biased region" description="Basic residues" evidence="1">
    <location>
        <begin position="612"/>
        <end position="622"/>
    </location>
</feature>
<feature type="compositionally biased region" description="Basic and acidic residues" evidence="1">
    <location>
        <begin position="430"/>
        <end position="446"/>
    </location>
</feature>
<evidence type="ECO:0000256" key="1">
    <source>
        <dbReference type="SAM" id="MobiDB-lite"/>
    </source>
</evidence>
<reference evidence="2" key="1">
    <citation type="journal article" date="2022" name="IScience">
        <title>Evolution of zygomycete secretomes and the origins of terrestrial fungal ecologies.</title>
        <authorList>
            <person name="Chang Y."/>
            <person name="Wang Y."/>
            <person name="Mondo S."/>
            <person name="Ahrendt S."/>
            <person name="Andreopoulos W."/>
            <person name="Barry K."/>
            <person name="Beard J."/>
            <person name="Benny G.L."/>
            <person name="Blankenship S."/>
            <person name="Bonito G."/>
            <person name="Cuomo C."/>
            <person name="Desiro A."/>
            <person name="Gervers K.A."/>
            <person name="Hundley H."/>
            <person name="Kuo A."/>
            <person name="LaButti K."/>
            <person name="Lang B.F."/>
            <person name="Lipzen A."/>
            <person name="O'Donnell K."/>
            <person name="Pangilinan J."/>
            <person name="Reynolds N."/>
            <person name="Sandor L."/>
            <person name="Smith M.E."/>
            <person name="Tsang A."/>
            <person name="Grigoriev I.V."/>
            <person name="Stajich J.E."/>
            <person name="Spatafora J.W."/>
        </authorList>
    </citation>
    <scope>NUCLEOTIDE SEQUENCE</scope>
    <source>
        <strain evidence="2">RSA 2281</strain>
    </source>
</reference>
<feature type="compositionally biased region" description="Polar residues" evidence="1">
    <location>
        <begin position="455"/>
        <end position="464"/>
    </location>
</feature>
<dbReference type="EMBL" id="JAIXMP010000069">
    <property type="protein sequence ID" value="KAI9243613.1"/>
    <property type="molecule type" value="Genomic_DNA"/>
</dbReference>
<dbReference type="AlphaFoldDB" id="A0AAD5JW48"/>
<gene>
    <name evidence="2" type="ORF">BDA99DRAFT_317052</name>
</gene>
<sequence length="675" mass="77792">MVVLPSVDEDLKNKKDRYLDPNFTSEDGIEACKAALCVMIHRQQFEDATELYDLLVGTGLFDISSYWQTGLLLAKHTKRDPINYLEAAHRICLNRHKVDIFLAYINELVENNDRPAARENIEIIWSMKHGKHPDVQDVLALLNVMDEPGKRLDYLKKRCDNIPTESSFWPSWRPKDKQVSIEYLNHLRENDLDEMKKTAISILQKSGQARKLGLMKIALQYHQPPRDPFDEWKRLMTPYHELDPGADYTIFAQPFIEGQLKQLRIRAGYDRSFIPYKEIYTVLRDRFLAVWFDRWAMKKFALLCKSFLNIKNDFQRRKFSRMILGDGLHEYLLLRKTEIEKEILQEIEAKYEEYDHETVMTLLGSLQDIVAVLERICKLLEKVRMESLTLSERSEDKRERGTTLAHDTSLGRKNPPVRKSKELVAMPSSNEKEVSHSAESGEKSSSEDEESNESIQTKPNSKSVDTLKEPPAGIHLEKEVLPVYVNSVDDDISDNDEESKLISSHIQCKQAPDTLTRNVPTKYDVPIETRVTPNGSAYNNGNVPYKSIEMEEGLKQVELPQCAVKEFEGKKKKKKKKEKASTDGSVNDKVEATTKENGIKNDANLVTDKEGHKKKKKKKKKNREHEESKLIPMSVKGKDEVNKNLKKKKKRSRTHENGSKASLGSGWPKQKKARI</sequence>
<proteinExistence type="predicted"/>
<feature type="region of interest" description="Disordered" evidence="1">
    <location>
        <begin position="565"/>
        <end position="675"/>
    </location>
</feature>